<reference evidence="3" key="1">
    <citation type="submission" date="2015-01" db="EMBL/GenBank/DDBJ databases">
        <title>Flavisolibacter sp./LCS9/ whole genome sequencing.</title>
        <authorList>
            <person name="Kim M.K."/>
            <person name="Srinivasan S."/>
            <person name="Lee J.-J."/>
        </authorList>
    </citation>
    <scope>NUCLEOTIDE SEQUENCE [LARGE SCALE GENOMIC DNA]</scope>
    <source>
        <strain evidence="3">LCS9</strain>
    </source>
</reference>
<dbReference type="CDD" id="cd02208">
    <property type="entry name" value="cupin_RmlC-like"/>
    <property type="match status" value="1"/>
</dbReference>
<accession>A0A172TR79</accession>
<feature type="domain" description="Cupin type-2" evidence="1">
    <location>
        <begin position="45"/>
        <end position="99"/>
    </location>
</feature>
<evidence type="ECO:0000259" key="1">
    <source>
        <dbReference type="Pfam" id="PF07883"/>
    </source>
</evidence>
<proteinExistence type="predicted"/>
<dbReference type="AlphaFoldDB" id="A0A172TR79"/>
<dbReference type="OrthoDB" id="9794183at2"/>
<dbReference type="RefSeq" id="WP_066401705.1">
    <property type="nucleotide sequence ID" value="NZ_CP011390.1"/>
</dbReference>
<dbReference type="Proteomes" id="UP000077177">
    <property type="component" value="Chromosome"/>
</dbReference>
<sequence length="110" mass="12663">MKYHVSLAEAISQLKQDQEHPFTVLLQHGTLQVEYFVPRDIDMQTAHEQDELYIISSGYSDFYRNGETIKCQKGDVLFVPARMEHRFKNASNDFATWVIFYGKKGGEASA</sequence>
<name>A0A172TR79_9BACT</name>
<dbReference type="Gene3D" id="2.60.120.10">
    <property type="entry name" value="Jelly Rolls"/>
    <property type="match status" value="1"/>
</dbReference>
<dbReference type="SUPFAM" id="SSF51182">
    <property type="entry name" value="RmlC-like cupins"/>
    <property type="match status" value="1"/>
</dbReference>
<gene>
    <name evidence="2" type="ORF">SY85_02790</name>
</gene>
<evidence type="ECO:0000313" key="3">
    <source>
        <dbReference type="Proteomes" id="UP000077177"/>
    </source>
</evidence>
<keyword evidence="3" id="KW-1185">Reference proteome</keyword>
<evidence type="ECO:0000313" key="2">
    <source>
        <dbReference type="EMBL" id="ANE49589.1"/>
    </source>
</evidence>
<dbReference type="STRING" id="1492898.SY85_02790"/>
<dbReference type="KEGG" id="fla:SY85_02790"/>
<dbReference type="InterPro" id="IPR011051">
    <property type="entry name" value="RmlC_Cupin_sf"/>
</dbReference>
<dbReference type="InterPro" id="IPR013096">
    <property type="entry name" value="Cupin_2"/>
</dbReference>
<dbReference type="EMBL" id="CP011390">
    <property type="protein sequence ID" value="ANE49589.1"/>
    <property type="molecule type" value="Genomic_DNA"/>
</dbReference>
<protein>
    <recommendedName>
        <fullName evidence="1">Cupin type-2 domain-containing protein</fullName>
    </recommendedName>
</protein>
<organism evidence="2 3">
    <name type="scientific">Flavisolibacter tropicus</name>
    <dbReference type="NCBI Taxonomy" id="1492898"/>
    <lineage>
        <taxon>Bacteria</taxon>
        <taxon>Pseudomonadati</taxon>
        <taxon>Bacteroidota</taxon>
        <taxon>Chitinophagia</taxon>
        <taxon>Chitinophagales</taxon>
        <taxon>Chitinophagaceae</taxon>
        <taxon>Flavisolibacter</taxon>
    </lineage>
</organism>
<reference evidence="2 3" key="2">
    <citation type="journal article" date="2016" name="Int. J. Syst. Evol. Microbiol.">
        <title>Flavisolibacter tropicus sp. nov., isolated from tropical soil.</title>
        <authorList>
            <person name="Lee J.J."/>
            <person name="Kang M.S."/>
            <person name="Kim G.S."/>
            <person name="Lee C.S."/>
            <person name="Lim S."/>
            <person name="Lee J."/>
            <person name="Roh S.H."/>
            <person name="Kang H."/>
            <person name="Ha J.M."/>
            <person name="Bae S."/>
            <person name="Jung H.Y."/>
            <person name="Kim M.K."/>
        </authorList>
    </citation>
    <scope>NUCLEOTIDE SEQUENCE [LARGE SCALE GENOMIC DNA]</scope>
    <source>
        <strain evidence="2 3">LCS9</strain>
    </source>
</reference>
<dbReference type="InterPro" id="IPR014710">
    <property type="entry name" value="RmlC-like_jellyroll"/>
</dbReference>
<dbReference type="Pfam" id="PF07883">
    <property type="entry name" value="Cupin_2"/>
    <property type="match status" value="1"/>
</dbReference>